<dbReference type="Gene3D" id="3.40.50.1820">
    <property type="entry name" value="alpha/beta hydrolase"/>
    <property type="match status" value="1"/>
</dbReference>
<feature type="repeat" description="ANK" evidence="3">
    <location>
        <begin position="381"/>
        <end position="413"/>
    </location>
</feature>
<keyword evidence="1" id="KW-0677">Repeat</keyword>
<dbReference type="SUPFAM" id="SSF48403">
    <property type="entry name" value="Ankyrin repeat"/>
    <property type="match status" value="1"/>
</dbReference>
<dbReference type="Pfam" id="PF26363">
    <property type="entry name" value="Phospholipase-like"/>
    <property type="match status" value="1"/>
</dbReference>
<dbReference type="InterPro" id="IPR002110">
    <property type="entry name" value="Ankyrin_rpt"/>
</dbReference>
<gene>
    <name evidence="4" type="ORF">P7V44_05520</name>
    <name evidence="5" type="ORF">Q5E86_17135</name>
</gene>
<dbReference type="RefSeq" id="WP_166686825.1">
    <property type="nucleotide sequence ID" value="NZ_JARRYG010000004.1"/>
</dbReference>
<dbReference type="Proteomes" id="UP001156701">
    <property type="component" value="Unassembled WGS sequence"/>
</dbReference>
<evidence type="ECO:0000313" key="7">
    <source>
        <dbReference type="Proteomes" id="UP001176478"/>
    </source>
</evidence>
<dbReference type="InterPro" id="IPR036770">
    <property type="entry name" value="Ankyrin_rpt-contain_sf"/>
</dbReference>
<feature type="repeat" description="ANK" evidence="3">
    <location>
        <begin position="414"/>
        <end position="446"/>
    </location>
</feature>
<evidence type="ECO:0000256" key="3">
    <source>
        <dbReference type="PROSITE-ProRule" id="PRU00023"/>
    </source>
</evidence>
<dbReference type="EMBL" id="JAUQTG010000011">
    <property type="protein sequence ID" value="MDO7858037.1"/>
    <property type="molecule type" value="Genomic_DNA"/>
</dbReference>
<dbReference type="EMBL" id="JARRYG010000004">
    <property type="protein sequence ID" value="MDG4695696.1"/>
    <property type="molecule type" value="Genomic_DNA"/>
</dbReference>
<sequence length="481" mass="54003">MPFLTPETISSRDELSLAQESLDIYLQHQHVENQSCGGNLWPPKILKNDFLGRDAQPKDYILALLSQGAYNKNWQTIQEIERLDDSELNKLGISAELLSDKQTGFQANICRFHDLYILCFSGSNDISDFYANIRQGIGLYESQYFQAVSLMNVLSNAVNGNTICTGHSLGGGLSSIAALASNSPCIAFSPAGLSKSTVNKVGIDYHMAEKVAQEGLIRFYTVQYDWLDSLQNSLPIPSALGNCIKMPYSEQSSWKNWLPHRLLTRSFIAHTMVKIIKMMCMHKPWNNWNALTGEYNKIQEIPLTVFPNSEEQQVLNWQEGCKKAIKAGDINEFSAILVRHHKPSDIDFLARQSVSAMNGQFMQVLIESQYGQLIKSMQSKEQKSILHLAAQNGQVMQSQILLKNGVTVNIRDSLGNTPLHDAVNSHALEVAELLLASGADWRVKNNQGLDCKDILNNHIIKPELLTHEGKFMREKVFNMMK</sequence>
<dbReference type="InterPro" id="IPR029058">
    <property type="entry name" value="AB_hydrolase_fold"/>
</dbReference>
<reference evidence="5" key="2">
    <citation type="submission" date="2023-07" db="EMBL/GenBank/DDBJ databases">
        <authorList>
            <person name="Yang W."/>
            <person name="Chen J."/>
            <person name="Ji P."/>
            <person name="Hu F."/>
        </authorList>
    </citation>
    <scope>NUCLEOTIDE SEQUENCE</scope>
    <source>
        <strain evidence="5">CRE-138-0111</strain>
    </source>
</reference>
<evidence type="ECO:0000313" key="4">
    <source>
        <dbReference type="EMBL" id="MDG4695696.1"/>
    </source>
</evidence>
<dbReference type="PROSITE" id="PS50297">
    <property type="entry name" value="ANK_REP_REGION"/>
    <property type="match status" value="2"/>
</dbReference>
<reference evidence="4" key="1">
    <citation type="submission" date="2023-03" db="EMBL/GenBank/DDBJ databases">
        <title>a new species belonging to Providencia genus.</title>
        <authorList>
            <person name="Yang W."/>
            <person name="Hu F."/>
            <person name="Shen S."/>
            <person name="Ding L."/>
            <person name="Yin D."/>
        </authorList>
    </citation>
    <scope>NUCLEOTIDE SEQUENCE</scope>
    <source>
        <strain evidence="4">CRE-3FA-0001</strain>
    </source>
</reference>
<dbReference type="Gene3D" id="1.25.40.20">
    <property type="entry name" value="Ankyrin repeat-containing domain"/>
    <property type="match status" value="1"/>
</dbReference>
<dbReference type="SMART" id="SM00248">
    <property type="entry name" value="ANK"/>
    <property type="match status" value="2"/>
</dbReference>
<name>A0AA42FFM1_9GAMM</name>
<proteinExistence type="predicted"/>
<protein>
    <submittedName>
        <fullName evidence="4">Ankyrin repeat domain-containing protein</fullName>
    </submittedName>
</protein>
<dbReference type="Pfam" id="PF12796">
    <property type="entry name" value="Ank_2"/>
    <property type="match status" value="1"/>
</dbReference>
<accession>A0AA42FFM1</accession>
<comment type="caution">
    <text evidence="4">The sequence shown here is derived from an EMBL/GenBank/DDBJ whole genome shotgun (WGS) entry which is preliminary data.</text>
</comment>
<dbReference type="PROSITE" id="PS50088">
    <property type="entry name" value="ANK_REPEAT"/>
    <property type="match status" value="2"/>
</dbReference>
<evidence type="ECO:0000256" key="2">
    <source>
        <dbReference type="ARBA" id="ARBA00023043"/>
    </source>
</evidence>
<organism evidence="4 6">
    <name type="scientific">Providencia huashanensis</name>
    <dbReference type="NCBI Taxonomy" id="3037798"/>
    <lineage>
        <taxon>Bacteria</taxon>
        <taxon>Pseudomonadati</taxon>
        <taxon>Pseudomonadota</taxon>
        <taxon>Gammaproteobacteria</taxon>
        <taxon>Enterobacterales</taxon>
        <taxon>Morganellaceae</taxon>
        <taxon>Providencia</taxon>
    </lineage>
</organism>
<evidence type="ECO:0000313" key="5">
    <source>
        <dbReference type="EMBL" id="MDO7858037.1"/>
    </source>
</evidence>
<dbReference type="SUPFAM" id="SSF53474">
    <property type="entry name" value="alpha/beta-Hydrolases"/>
    <property type="match status" value="1"/>
</dbReference>
<evidence type="ECO:0000256" key="1">
    <source>
        <dbReference type="ARBA" id="ARBA00022737"/>
    </source>
</evidence>
<evidence type="ECO:0000313" key="6">
    <source>
        <dbReference type="Proteomes" id="UP001156701"/>
    </source>
</evidence>
<dbReference type="AlphaFoldDB" id="A0AA42FFM1"/>
<dbReference type="PANTHER" id="PTHR24171">
    <property type="entry name" value="ANKYRIN REPEAT DOMAIN-CONTAINING PROTEIN 39-RELATED"/>
    <property type="match status" value="1"/>
</dbReference>
<reference evidence="5" key="3">
    <citation type="journal article" date="2024" name="Int. J. Antimicrob. Agents">
        <title>Identification of a novel Providencia species showing multi-drug-resistant in three patients with hospital-acquired infection.</title>
        <authorList>
            <person name="Yang W."/>
            <person name="Chen J."/>
            <person name="Yang F."/>
            <person name="Ji P."/>
            <person name="Shen S."/>
            <person name="Yin D."/>
            <person name="Hu F."/>
        </authorList>
    </citation>
    <scope>NUCLEOTIDE SEQUENCE</scope>
    <source>
        <strain evidence="5">CRE-138-0111</strain>
    </source>
</reference>
<keyword evidence="7" id="KW-1185">Reference proteome</keyword>
<dbReference type="Proteomes" id="UP001176478">
    <property type="component" value="Unassembled WGS sequence"/>
</dbReference>
<keyword evidence="2 3" id="KW-0040">ANK repeat</keyword>